<evidence type="ECO:0000256" key="4">
    <source>
        <dbReference type="ARBA" id="ARBA00022519"/>
    </source>
</evidence>
<evidence type="ECO:0000256" key="6">
    <source>
        <dbReference type="ARBA" id="ARBA00022989"/>
    </source>
</evidence>
<dbReference type="GO" id="GO:0005886">
    <property type="term" value="C:plasma membrane"/>
    <property type="evidence" value="ECO:0007669"/>
    <property type="project" value="UniProtKB-SubCell"/>
</dbReference>
<dbReference type="GO" id="GO:0022857">
    <property type="term" value="F:transmembrane transporter activity"/>
    <property type="evidence" value="ECO:0007669"/>
    <property type="project" value="TreeGrafter"/>
</dbReference>
<evidence type="ECO:0000256" key="1">
    <source>
        <dbReference type="ARBA" id="ARBA00004429"/>
    </source>
</evidence>
<evidence type="ECO:0000313" key="11">
    <source>
        <dbReference type="EMBL" id="AKP53159.1"/>
    </source>
</evidence>
<dbReference type="AlphaFoldDB" id="A0A0H4PG07"/>
<dbReference type="STRING" id="320787.CA2015_3787"/>
<dbReference type="KEGG" id="camu:CA2015_3787"/>
<dbReference type="PATRIC" id="fig|320787.5.peg.4144"/>
<comment type="similarity">
    <text evidence="8">Belongs to the TRAP transporter small permease family.</text>
</comment>
<feature type="domain" description="Tripartite ATP-independent periplasmic transporters DctQ component" evidence="10">
    <location>
        <begin position="23"/>
        <end position="153"/>
    </location>
</feature>
<keyword evidence="3" id="KW-1003">Cell membrane</keyword>
<evidence type="ECO:0000256" key="3">
    <source>
        <dbReference type="ARBA" id="ARBA00022475"/>
    </source>
</evidence>
<keyword evidence="4" id="KW-0997">Cell inner membrane</keyword>
<dbReference type="RefSeq" id="WP_048643290.1">
    <property type="nucleotide sequence ID" value="NZ_CAXBGM010000089.1"/>
</dbReference>
<keyword evidence="7 9" id="KW-0472">Membrane</keyword>
<accession>A0A0H4PG07</accession>
<organism evidence="11 12">
    <name type="scientific">Cyclobacterium amurskyense</name>
    <dbReference type="NCBI Taxonomy" id="320787"/>
    <lineage>
        <taxon>Bacteria</taxon>
        <taxon>Pseudomonadati</taxon>
        <taxon>Bacteroidota</taxon>
        <taxon>Cytophagia</taxon>
        <taxon>Cytophagales</taxon>
        <taxon>Cyclobacteriaceae</taxon>
        <taxon>Cyclobacterium</taxon>
    </lineage>
</organism>
<evidence type="ECO:0000256" key="7">
    <source>
        <dbReference type="ARBA" id="ARBA00023136"/>
    </source>
</evidence>
<dbReference type="Pfam" id="PF04290">
    <property type="entry name" value="DctQ"/>
    <property type="match status" value="1"/>
</dbReference>
<keyword evidence="5 9" id="KW-0812">Transmembrane</keyword>
<feature type="transmembrane region" description="Helical" evidence="9">
    <location>
        <begin position="12"/>
        <end position="32"/>
    </location>
</feature>
<name>A0A0H4PG07_9BACT</name>
<dbReference type="Proteomes" id="UP000036520">
    <property type="component" value="Chromosome"/>
</dbReference>
<keyword evidence="2" id="KW-0813">Transport</keyword>
<dbReference type="GO" id="GO:0015740">
    <property type="term" value="P:C4-dicarboxylate transport"/>
    <property type="evidence" value="ECO:0007669"/>
    <property type="project" value="TreeGrafter"/>
</dbReference>
<dbReference type="EMBL" id="CP012040">
    <property type="protein sequence ID" value="AKP53159.1"/>
    <property type="molecule type" value="Genomic_DNA"/>
</dbReference>
<dbReference type="InterPro" id="IPR055348">
    <property type="entry name" value="DctQ"/>
</dbReference>
<evidence type="ECO:0000256" key="9">
    <source>
        <dbReference type="SAM" id="Phobius"/>
    </source>
</evidence>
<dbReference type="InterPro" id="IPR007387">
    <property type="entry name" value="TRAP_DctQ"/>
</dbReference>
<evidence type="ECO:0000256" key="5">
    <source>
        <dbReference type="ARBA" id="ARBA00022692"/>
    </source>
</evidence>
<evidence type="ECO:0000313" key="12">
    <source>
        <dbReference type="Proteomes" id="UP000036520"/>
    </source>
</evidence>
<evidence type="ECO:0000259" key="10">
    <source>
        <dbReference type="Pfam" id="PF04290"/>
    </source>
</evidence>
<dbReference type="OrthoDB" id="9815614at2"/>
<sequence>MVSLKSKLDKIVGIMLMVIMAVMVLNVTWQVFSRYVLQSPSSFTDELSRYLLVWLGMLGAAYVAGQGNHLAIDILPTKLVGEAKRRLLIIINIVIILFVIPVMIMGGANLVYITFILEQKSATLQLPLAYVYMMIPFSGLLVLFYQLADLKNLMNNKDSQNI</sequence>
<evidence type="ECO:0000256" key="8">
    <source>
        <dbReference type="ARBA" id="ARBA00038436"/>
    </source>
</evidence>
<keyword evidence="6 9" id="KW-1133">Transmembrane helix</keyword>
<proteinExistence type="inferred from homology"/>
<feature type="transmembrane region" description="Helical" evidence="9">
    <location>
        <begin position="129"/>
        <end position="148"/>
    </location>
</feature>
<dbReference type="PANTHER" id="PTHR35011:SF2">
    <property type="entry name" value="2,3-DIKETO-L-GULONATE TRAP TRANSPORTER SMALL PERMEASE PROTEIN YIAM"/>
    <property type="match status" value="1"/>
</dbReference>
<protein>
    <submittedName>
        <fullName evidence="11">Tripartite ATP-independent periplasmic transporter DctQ component</fullName>
    </submittedName>
</protein>
<feature type="transmembrane region" description="Helical" evidence="9">
    <location>
        <begin position="52"/>
        <end position="75"/>
    </location>
</feature>
<reference evidence="11 12" key="1">
    <citation type="submission" date="2015-07" db="EMBL/GenBank/DDBJ databases">
        <authorList>
            <person name="Kim K.M."/>
        </authorList>
    </citation>
    <scope>NUCLEOTIDE SEQUENCE [LARGE SCALE GENOMIC DNA]</scope>
    <source>
        <strain evidence="11 12">KCTC 12363</strain>
    </source>
</reference>
<evidence type="ECO:0000256" key="2">
    <source>
        <dbReference type="ARBA" id="ARBA00022448"/>
    </source>
</evidence>
<dbReference type="PANTHER" id="PTHR35011">
    <property type="entry name" value="2,3-DIKETO-L-GULONATE TRAP TRANSPORTER SMALL PERMEASE PROTEIN YIAM"/>
    <property type="match status" value="1"/>
</dbReference>
<comment type="subcellular location">
    <subcellularLocation>
        <location evidence="1">Cell inner membrane</location>
        <topology evidence="1">Multi-pass membrane protein</topology>
    </subcellularLocation>
</comment>
<gene>
    <name evidence="11" type="ORF">CA2015_3787</name>
</gene>
<feature type="transmembrane region" description="Helical" evidence="9">
    <location>
        <begin position="87"/>
        <end position="117"/>
    </location>
</feature>
<keyword evidence="12" id="KW-1185">Reference proteome</keyword>